<feature type="region of interest" description="Disordered" evidence="1">
    <location>
        <begin position="139"/>
        <end position="163"/>
    </location>
</feature>
<organism evidence="2 3">
    <name type="scientific">Natronocalculus amylovorans</name>
    <dbReference type="NCBI Taxonomy" id="2917812"/>
    <lineage>
        <taxon>Archaea</taxon>
        <taxon>Methanobacteriati</taxon>
        <taxon>Methanobacteriota</taxon>
        <taxon>Stenosarchaea group</taxon>
        <taxon>Halobacteria</taxon>
        <taxon>Halobacteriales</taxon>
        <taxon>Haloferacaceae</taxon>
        <taxon>Natronocalculus</taxon>
    </lineage>
</organism>
<feature type="compositionally biased region" description="Polar residues" evidence="1">
    <location>
        <begin position="154"/>
        <end position="163"/>
    </location>
</feature>
<keyword evidence="3" id="KW-1185">Reference proteome</keyword>
<evidence type="ECO:0000256" key="1">
    <source>
        <dbReference type="SAM" id="MobiDB-lite"/>
    </source>
</evidence>
<evidence type="ECO:0000313" key="3">
    <source>
        <dbReference type="Proteomes" id="UP001203207"/>
    </source>
</evidence>
<dbReference type="RefSeq" id="WP_174654900.1">
    <property type="nucleotide sequence ID" value="NZ_JAKRVX010000013.1"/>
</dbReference>
<comment type="caution">
    <text evidence="2">The sequence shown here is derived from an EMBL/GenBank/DDBJ whole genome shotgun (WGS) entry which is preliminary data.</text>
</comment>
<reference evidence="2" key="2">
    <citation type="submission" date="2022-02" db="EMBL/GenBank/DDBJ databases">
        <authorList>
            <person name="Elcheninov A.G."/>
            <person name="Sorokin D.Y."/>
            <person name="Kublanov I.V."/>
        </authorList>
    </citation>
    <scope>NUCLEOTIDE SEQUENCE</scope>
    <source>
        <strain evidence="2">AArc-St2</strain>
    </source>
</reference>
<accession>A0AAE3G0R3</accession>
<dbReference type="AlphaFoldDB" id="A0AAE3G0R3"/>
<dbReference type="Proteomes" id="UP001203207">
    <property type="component" value="Unassembled WGS sequence"/>
</dbReference>
<dbReference type="EMBL" id="JAKRVX010000013">
    <property type="protein sequence ID" value="MCL9818511.1"/>
    <property type="molecule type" value="Genomic_DNA"/>
</dbReference>
<evidence type="ECO:0000313" key="2">
    <source>
        <dbReference type="EMBL" id="MCL9818511.1"/>
    </source>
</evidence>
<reference evidence="2" key="1">
    <citation type="journal article" date="2022" name="Syst. Appl. Microbiol.">
        <title>Natronocalculus amylovorans gen. nov., sp. nov., and Natranaeroarchaeum aerophilus sp. nov., dominant culturable amylolytic natronoarchaea from hypersaline soda lakes in southwestern Siberia.</title>
        <authorList>
            <person name="Sorokin D.Y."/>
            <person name="Elcheninov A.G."/>
            <person name="Khizhniak T.V."/>
            <person name="Koenen M."/>
            <person name="Bale N.J."/>
            <person name="Damste J.S.S."/>
            <person name="Kublanov I.V."/>
        </authorList>
    </citation>
    <scope>NUCLEOTIDE SEQUENCE</scope>
    <source>
        <strain evidence="2">AArc-St2</strain>
    </source>
</reference>
<name>A0AAE3G0R3_9EURY</name>
<proteinExistence type="predicted"/>
<sequence>MWRLRLASAQLFLLFPNSVLPTSLTVLPPPQREYVGVWNVSPTEARRRLTDELPFRQVVRAYLHAYDRAGFQTYEVGSCVYRPRGLFGRWQLHVRLFPTPDGMTDVWCHWELNPNVAPIAHLKKEGYDTDRGKKELKALLDDPIEPPEDLSFGKGSSLTRDND</sequence>
<gene>
    <name evidence="2" type="ORF">AArcSt2_16360</name>
</gene>
<protein>
    <submittedName>
        <fullName evidence="2">Uncharacterized protein</fullName>
    </submittedName>
</protein>